<dbReference type="RefSeq" id="WP_118991291.1">
    <property type="nucleotide sequence ID" value="NZ_CP023434.1"/>
</dbReference>
<evidence type="ECO:0000256" key="1">
    <source>
        <dbReference type="ARBA" id="ARBA00004651"/>
    </source>
</evidence>
<dbReference type="KEGG" id="abae:CL176_10760"/>
<dbReference type="InterPro" id="IPR038766">
    <property type="entry name" value="Membrane_comp_ABC_pdt"/>
</dbReference>
<organism evidence="8 9">
    <name type="scientific">Suicoccus acidiformans</name>
    <dbReference type="NCBI Taxonomy" id="2036206"/>
    <lineage>
        <taxon>Bacteria</taxon>
        <taxon>Bacillati</taxon>
        <taxon>Bacillota</taxon>
        <taxon>Bacilli</taxon>
        <taxon>Lactobacillales</taxon>
        <taxon>Aerococcaceae</taxon>
        <taxon>Suicoccus</taxon>
    </lineage>
</organism>
<dbReference type="Proteomes" id="UP000263232">
    <property type="component" value="Chromosome"/>
</dbReference>
<feature type="transmembrane region" description="Helical" evidence="6">
    <location>
        <begin position="497"/>
        <end position="516"/>
    </location>
</feature>
<evidence type="ECO:0000313" key="8">
    <source>
        <dbReference type="EMBL" id="AXY26434.1"/>
    </source>
</evidence>
<feature type="transmembrane region" description="Helical" evidence="6">
    <location>
        <begin position="334"/>
        <end position="351"/>
    </location>
</feature>
<keyword evidence="3 6" id="KW-0812">Transmembrane</keyword>
<dbReference type="Pfam" id="PF02687">
    <property type="entry name" value="FtsX"/>
    <property type="match status" value="2"/>
</dbReference>
<feature type="transmembrane region" description="Helical" evidence="6">
    <location>
        <begin position="426"/>
        <end position="445"/>
    </location>
</feature>
<dbReference type="InterPro" id="IPR003838">
    <property type="entry name" value="ABC3_permease_C"/>
</dbReference>
<dbReference type="AlphaFoldDB" id="A0A347WMX7"/>
<evidence type="ECO:0000256" key="2">
    <source>
        <dbReference type="ARBA" id="ARBA00022475"/>
    </source>
</evidence>
<feature type="transmembrane region" description="Helical" evidence="6">
    <location>
        <begin position="811"/>
        <end position="829"/>
    </location>
</feature>
<dbReference type="PANTHER" id="PTHR30287:SF1">
    <property type="entry name" value="INNER MEMBRANE PROTEIN"/>
    <property type="match status" value="1"/>
</dbReference>
<evidence type="ECO:0000259" key="7">
    <source>
        <dbReference type="Pfam" id="PF02687"/>
    </source>
</evidence>
<accession>A0A347WMX7</accession>
<feature type="transmembrane region" description="Helical" evidence="6">
    <location>
        <begin position="20"/>
        <end position="40"/>
    </location>
</feature>
<comment type="subcellular location">
    <subcellularLocation>
        <location evidence="1">Cell membrane</location>
        <topology evidence="1">Multi-pass membrane protein</topology>
    </subcellularLocation>
</comment>
<keyword evidence="5 6" id="KW-0472">Membrane</keyword>
<reference evidence="8 9" key="1">
    <citation type="submission" date="2017-09" db="EMBL/GenBank/DDBJ databases">
        <title>Complete genome sequence of Oxytococcus suis strain ZY16052.</title>
        <authorList>
            <person name="Li F."/>
        </authorList>
    </citation>
    <scope>NUCLEOTIDE SEQUENCE [LARGE SCALE GENOMIC DNA]</scope>
    <source>
        <strain evidence="8 9">ZY16052</strain>
    </source>
</reference>
<protein>
    <recommendedName>
        <fullName evidence="7">ABC3 transporter permease C-terminal domain-containing protein</fullName>
    </recommendedName>
</protein>
<dbReference type="OrthoDB" id="5137249at2"/>
<name>A0A347WMX7_9LACT</name>
<evidence type="ECO:0000256" key="4">
    <source>
        <dbReference type="ARBA" id="ARBA00022989"/>
    </source>
</evidence>
<evidence type="ECO:0000256" key="6">
    <source>
        <dbReference type="SAM" id="Phobius"/>
    </source>
</evidence>
<keyword evidence="2" id="KW-1003">Cell membrane</keyword>
<feature type="transmembrane region" description="Helical" evidence="6">
    <location>
        <begin position="379"/>
        <end position="406"/>
    </location>
</feature>
<feature type="domain" description="ABC3 transporter permease C-terminal" evidence="7">
    <location>
        <begin position="334"/>
        <end position="453"/>
    </location>
</feature>
<proteinExistence type="predicted"/>
<evidence type="ECO:0000256" key="3">
    <source>
        <dbReference type="ARBA" id="ARBA00022692"/>
    </source>
</evidence>
<feature type="domain" description="ABC3 transporter permease C-terminal" evidence="7">
    <location>
        <begin position="720"/>
        <end position="837"/>
    </location>
</feature>
<dbReference type="EMBL" id="CP023434">
    <property type="protein sequence ID" value="AXY26434.1"/>
    <property type="molecule type" value="Genomic_DNA"/>
</dbReference>
<evidence type="ECO:0000313" key="9">
    <source>
        <dbReference type="Proteomes" id="UP000263232"/>
    </source>
</evidence>
<keyword evidence="4 6" id="KW-1133">Transmembrane helix</keyword>
<sequence length="846" mass="94810">MLRTMRKDNVRTVRYSLLRFLSITIMVFLSVAFFIGLKFAGPSMLYTAENFANNYNMPDGKVMYPGGITEEILKDIEHKSSIKVLGIHSTDVNSPTVGQSIHLYANENQLGDMFSVKLGQLPSGSMEIALDIQVKESYPELEIGDFVEIENIDSNVFEIPKAKVGQYKIVGFIESPLYLSNLDRGIQMDGQGSVAAFGLVSSGHIDCSEYSEAFYWAPEMKVFGHFSDDYDQALRDKVTDIDKNLGDIAETLHNQVIEQQLKDISEQQVELELALSRRLISQEDVHEKETALKQMSQALEAYPMAQFQHTSRLDFSGYRLLKNNAMKMDEISKVFPVFFFLLSIVVTFITMTRMAQDEQKYIGTMKQMGYSNYHVMEKFIFYAFSSVSIGIILGIVVGTLVIPGLVINAYMTLHPLSEPRVQLDGMFIAIVSIASLIIALIPAVITPLKLVRKPAIELLQENLEGSSKSSRSQKSSRLNYICLWVSRSIRMAPTRSLLIILALAASVMLMVAGFGLSDSLTGTVARQFNEITHYTSIIYVDSNGSQSDYSKAMDQIEHLEGSFPVSLTQAEVKSGTNQGLKFQILVPMGEEEGLVNMLELIDDEKRAISIEEGIIATPVLGQSGESIEVTLNDLDYALEVDAIAQNYVGNYLYMSPETYSDSIDQKPMYNAFLVKYDMKHKDQIEEDMLAVAGIKSIMNLEQLKETAEESMESLNMITIILIIASAGLTFIILLNLMNIILMENYRELAIMKTLGLFDCQVSWLIFLEAFILATIGIAIGSYLGQQLNLYIVNLLSRDDLVFHPEIDTMSYVYSIILAYLFILVVSLLVHNNVRKINKVEAMKDTN</sequence>
<feature type="transmembrane region" description="Helical" evidence="6">
    <location>
        <begin position="716"/>
        <end position="741"/>
    </location>
</feature>
<gene>
    <name evidence="8" type="ORF">CL176_10760</name>
</gene>
<keyword evidence="9" id="KW-1185">Reference proteome</keyword>
<dbReference type="GO" id="GO:0005886">
    <property type="term" value="C:plasma membrane"/>
    <property type="evidence" value="ECO:0007669"/>
    <property type="project" value="UniProtKB-SubCell"/>
</dbReference>
<evidence type="ECO:0000256" key="5">
    <source>
        <dbReference type="ARBA" id="ARBA00023136"/>
    </source>
</evidence>
<feature type="transmembrane region" description="Helical" evidence="6">
    <location>
        <begin position="761"/>
        <end position="783"/>
    </location>
</feature>
<dbReference type="PANTHER" id="PTHR30287">
    <property type="entry name" value="MEMBRANE COMPONENT OF PREDICTED ABC SUPERFAMILY METABOLITE UPTAKE TRANSPORTER"/>
    <property type="match status" value="1"/>
</dbReference>